<evidence type="ECO:0000256" key="11">
    <source>
        <dbReference type="ARBA" id="ARBA00022777"/>
    </source>
</evidence>
<dbReference type="CDD" id="cd05387">
    <property type="entry name" value="BY-kinase"/>
    <property type="match status" value="1"/>
</dbReference>
<dbReference type="EMBL" id="JABEMB010000014">
    <property type="protein sequence ID" value="NNH04296.1"/>
    <property type="molecule type" value="Genomic_DNA"/>
</dbReference>
<dbReference type="InterPro" id="IPR050445">
    <property type="entry name" value="Bact_polysacc_biosynth/exp"/>
</dbReference>
<feature type="domain" description="AAA" evidence="20">
    <location>
        <begin position="273"/>
        <end position="400"/>
    </location>
</feature>
<evidence type="ECO:0000256" key="7">
    <source>
        <dbReference type="ARBA" id="ARBA00022519"/>
    </source>
</evidence>
<keyword evidence="15" id="KW-0829">Tyrosine-protein kinase</keyword>
<dbReference type="PANTHER" id="PTHR32309:SF13">
    <property type="entry name" value="FERRIC ENTEROBACTIN TRANSPORT PROTEIN FEPE"/>
    <property type="match status" value="1"/>
</dbReference>
<evidence type="ECO:0000256" key="9">
    <source>
        <dbReference type="ARBA" id="ARBA00022692"/>
    </source>
</evidence>
<dbReference type="Gene3D" id="3.40.50.300">
    <property type="entry name" value="P-loop containing nucleotide triphosphate hydrolases"/>
    <property type="match status" value="1"/>
</dbReference>
<evidence type="ECO:0000256" key="10">
    <source>
        <dbReference type="ARBA" id="ARBA00022741"/>
    </source>
</evidence>
<evidence type="ECO:0000256" key="16">
    <source>
        <dbReference type="ARBA" id="ARBA00051245"/>
    </source>
</evidence>
<keyword evidence="12" id="KW-0067">ATP-binding</keyword>
<feature type="transmembrane region" description="Helical" evidence="18">
    <location>
        <begin position="173"/>
        <end position="194"/>
    </location>
</feature>
<feature type="domain" description="Polysaccharide chain length determinant N-terminal" evidence="19">
    <location>
        <begin position="2"/>
        <end position="88"/>
    </location>
</feature>
<evidence type="ECO:0000259" key="19">
    <source>
        <dbReference type="Pfam" id="PF02706"/>
    </source>
</evidence>
<dbReference type="Proteomes" id="UP000543598">
    <property type="component" value="Unassembled WGS sequence"/>
</dbReference>
<evidence type="ECO:0000256" key="14">
    <source>
        <dbReference type="ARBA" id="ARBA00023136"/>
    </source>
</evidence>
<evidence type="ECO:0000256" key="6">
    <source>
        <dbReference type="ARBA" id="ARBA00022475"/>
    </source>
</evidence>
<dbReference type="GO" id="GO:0005524">
    <property type="term" value="F:ATP binding"/>
    <property type="evidence" value="ECO:0007669"/>
    <property type="project" value="UniProtKB-KW"/>
</dbReference>
<reference evidence="21 22" key="1">
    <citation type="submission" date="2020-05" db="EMBL/GenBank/DDBJ databases">
        <title>MicrobeNet Type strains.</title>
        <authorList>
            <person name="Nicholson A.C."/>
        </authorList>
    </citation>
    <scope>NUCLEOTIDE SEQUENCE [LARGE SCALE GENOMIC DNA]</scope>
    <source>
        <strain evidence="21 22">JCM 14282</strain>
    </source>
</reference>
<comment type="similarity">
    <text evidence="3">Belongs to the CpsD/CapB family.</text>
</comment>
<dbReference type="Pfam" id="PF13614">
    <property type="entry name" value="AAA_31"/>
    <property type="match status" value="1"/>
</dbReference>
<organism evidence="21 22">
    <name type="scientific">Microbacterium ulmi</name>
    <dbReference type="NCBI Taxonomy" id="179095"/>
    <lineage>
        <taxon>Bacteria</taxon>
        <taxon>Bacillati</taxon>
        <taxon>Actinomycetota</taxon>
        <taxon>Actinomycetes</taxon>
        <taxon>Micrococcales</taxon>
        <taxon>Microbacteriaceae</taxon>
        <taxon>Microbacterium</taxon>
    </lineage>
</organism>
<sequence length="476" mass="49969">MELSDYIRILRKNWVIIVIATLVGVGAGALYSLTRTPLFEASSTVFVSTQAGGTVAELQQGQNFTQSRVTTYTNLVSTPIVMNPVIAKLQLGTTAGELSEQVTASAALNTTLITITVEDADPVKAADISNALAASLTSAVESIETPNGTDTSPVRLTRVKDALPALAPSSPNVPLNLALGALVGLAIGIGIAVLRSVLDTRIRTPHDVEMITTAPIIGAIAFDPKAPSRPLIVHADPLSPRAESFRALRTNLQFLDMGGRASFVITSSVPNEGKSTTTINLAIALADAGKRVALLDTDLRKPKVADYLGIEGAVGLTDVLIGRARISEVMLPWGQRTLYVLPAGKVPPNPSELLGSQQMRVLLEALERDFDVVLCDSPPLLPVTDAAILAKATSGAIVVVSAGSTNRHQLTAAVDALQTVDAKVAGMVLSMVPTRGPDAYAYGYGYGYGYKYGHVAAPDKPTRRGRSPKTPPQTAP</sequence>
<evidence type="ECO:0000256" key="1">
    <source>
        <dbReference type="ARBA" id="ARBA00004429"/>
    </source>
</evidence>
<keyword evidence="10" id="KW-0547">Nucleotide-binding</keyword>
<comment type="subcellular location">
    <subcellularLocation>
        <location evidence="1">Cell inner membrane</location>
        <topology evidence="1">Multi-pass membrane protein</topology>
    </subcellularLocation>
</comment>
<dbReference type="FunFam" id="3.40.50.300:FF:000527">
    <property type="entry name" value="Tyrosine-protein kinase etk"/>
    <property type="match status" value="1"/>
</dbReference>
<name>A0A7Y2M0K5_9MICO</name>
<evidence type="ECO:0000313" key="22">
    <source>
        <dbReference type="Proteomes" id="UP000543598"/>
    </source>
</evidence>
<dbReference type="RefSeq" id="WP_167038558.1">
    <property type="nucleotide sequence ID" value="NZ_BAAANA010000001.1"/>
</dbReference>
<evidence type="ECO:0000256" key="18">
    <source>
        <dbReference type="SAM" id="Phobius"/>
    </source>
</evidence>
<dbReference type="InterPro" id="IPR005702">
    <property type="entry name" value="Wzc-like_C"/>
</dbReference>
<comment type="similarity">
    <text evidence="2">Belongs to the CpsC/CapA family.</text>
</comment>
<dbReference type="GO" id="GO:0005886">
    <property type="term" value="C:plasma membrane"/>
    <property type="evidence" value="ECO:0007669"/>
    <property type="project" value="UniProtKB-SubCell"/>
</dbReference>
<dbReference type="GO" id="GO:0042802">
    <property type="term" value="F:identical protein binding"/>
    <property type="evidence" value="ECO:0007669"/>
    <property type="project" value="UniProtKB-ARBA"/>
</dbReference>
<keyword evidence="22" id="KW-1185">Reference proteome</keyword>
<dbReference type="SUPFAM" id="SSF52540">
    <property type="entry name" value="P-loop containing nucleoside triphosphate hydrolases"/>
    <property type="match status" value="1"/>
</dbReference>
<comment type="similarity">
    <text evidence="4">Belongs to the etk/wzc family.</text>
</comment>
<keyword evidence="6" id="KW-1003">Cell membrane</keyword>
<keyword evidence="13 18" id="KW-1133">Transmembrane helix</keyword>
<keyword evidence="7" id="KW-0997">Cell inner membrane</keyword>
<evidence type="ECO:0000256" key="15">
    <source>
        <dbReference type="ARBA" id="ARBA00023137"/>
    </source>
</evidence>
<comment type="caution">
    <text evidence="21">The sequence shown here is derived from an EMBL/GenBank/DDBJ whole genome shotgun (WGS) entry which is preliminary data.</text>
</comment>
<dbReference type="InterPro" id="IPR003856">
    <property type="entry name" value="LPS_length_determ_N"/>
</dbReference>
<proteinExistence type="inferred from homology"/>
<evidence type="ECO:0000256" key="3">
    <source>
        <dbReference type="ARBA" id="ARBA00007316"/>
    </source>
</evidence>
<keyword evidence="11 21" id="KW-0418">Kinase</keyword>
<dbReference type="EC" id="2.7.10.2" evidence="5"/>
<dbReference type="InterPro" id="IPR025669">
    <property type="entry name" value="AAA_dom"/>
</dbReference>
<evidence type="ECO:0000256" key="12">
    <source>
        <dbReference type="ARBA" id="ARBA00022840"/>
    </source>
</evidence>
<protein>
    <recommendedName>
        <fullName evidence="5">non-specific protein-tyrosine kinase</fullName>
        <ecNumber evidence="5">2.7.10.2</ecNumber>
    </recommendedName>
</protein>
<dbReference type="Pfam" id="PF02706">
    <property type="entry name" value="Wzz"/>
    <property type="match status" value="1"/>
</dbReference>
<evidence type="ECO:0000256" key="8">
    <source>
        <dbReference type="ARBA" id="ARBA00022679"/>
    </source>
</evidence>
<evidence type="ECO:0000259" key="20">
    <source>
        <dbReference type="Pfam" id="PF13614"/>
    </source>
</evidence>
<keyword evidence="8 21" id="KW-0808">Transferase</keyword>
<gene>
    <name evidence="21" type="ORF">HLA99_10590</name>
</gene>
<feature type="transmembrane region" description="Helical" evidence="18">
    <location>
        <begin position="12"/>
        <end position="33"/>
    </location>
</feature>
<evidence type="ECO:0000256" key="13">
    <source>
        <dbReference type="ARBA" id="ARBA00022989"/>
    </source>
</evidence>
<dbReference type="InterPro" id="IPR027417">
    <property type="entry name" value="P-loop_NTPase"/>
</dbReference>
<evidence type="ECO:0000256" key="5">
    <source>
        <dbReference type="ARBA" id="ARBA00011903"/>
    </source>
</evidence>
<dbReference type="NCBIfam" id="TIGR01007">
    <property type="entry name" value="eps_fam"/>
    <property type="match status" value="1"/>
</dbReference>
<evidence type="ECO:0000313" key="21">
    <source>
        <dbReference type="EMBL" id="NNH04296.1"/>
    </source>
</evidence>
<keyword evidence="14 18" id="KW-0472">Membrane</keyword>
<accession>A0A7Y2M0K5</accession>
<evidence type="ECO:0000256" key="17">
    <source>
        <dbReference type="SAM" id="MobiDB-lite"/>
    </source>
</evidence>
<comment type="catalytic activity">
    <reaction evidence="16">
        <text>L-tyrosyl-[protein] + ATP = O-phospho-L-tyrosyl-[protein] + ADP + H(+)</text>
        <dbReference type="Rhea" id="RHEA:10596"/>
        <dbReference type="Rhea" id="RHEA-COMP:10136"/>
        <dbReference type="Rhea" id="RHEA-COMP:20101"/>
        <dbReference type="ChEBI" id="CHEBI:15378"/>
        <dbReference type="ChEBI" id="CHEBI:30616"/>
        <dbReference type="ChEBI" id="CHEBI:46858"/>
        <dbReference type="ChEBI" id="CHEBI:61978"/>
        <dbReference type="ChEBI" id="CHEBI:456216"/>
        <dbReference type="EC" id="2.7.10.2"/>
    </reaction>
</comment>
<evidence type="ECO:0000256" key="2">
    <source>
        <dbReference type="ARBA" id="ARBA00006683"/>
    </source>
</evidence>
<feature type="region of interest" description="Disordered" evidence="17">
    <location>
        <begin position="457"/>
        <end position="476"/>
    </location>
</feature>
<keyword evidence="9 18" id="KW-0812">Transmembrane</keyword>
<dbReference type="PANTHER" id="PTHR32309">
    <property type="entry name" value="TYROSINE-PROTEIN KINASE"/>
    <property type="match status" value="1"/>
</dbReference>
<dbReference type="GO" id="GO:0004715">
    <property type="term" value="F:non-membrane spanning protein tyrosine kinase activity"/>
    <property type="evidence" value="ECO:0007669"/>
    <property type="project" value="UniProtKB-EC"/>
</dbReference>
<evidence type="ECO:0000256" key="4">
    <source>
        <dbReference type="ARBA" id="ARBA00008883"/>
    </source>
</evidence>
<dbReference type="AlphaFoldDB" id="A0A7Y2M0K5"/>